<keyword evidence="3" id="KW-0067">ATP-binding</keyword>
<dbReference type="CDD" id="cd03293">
    <property type="entry name" value="ABC_NrtD_SsuB_transporters"/>
    <property type="match status" value="1"/>
</dbReference>
<dbReference type="PANTHER" id="PTHR42788">
    <property type="entry name" value="TAURINE IMPORT ATP-BINDING PROTEIN-RELATED"/>
    <property type="match status" value="1"/>
</dbReference>
<dbReference type="AlphaFoldDB" id="A0A852RBW8"/>
<sequence>MNGAASRDPGGSGTHAGALSVEAISHVFPQPGAGWLPRRAAPVPVLDGVSFGAEPGTLTAILGPSGCGKSTLLRLIAGLERPTAGRALLGGAELAGTPGGVAYHPQRDALLPWLRVLDNAMLGAETCGVDRSVARSAALSLLDRFGLAGQERAWPDELSGGMRQRVALMRTFLMPQPLLALDEPLGALDALTRRLLQHWLIDIVASDGRPILLVTHDIDEALLLADRILVLSPRPGRIVHVEERPDAGTRLREHEDGGDREAARTLLGRLAATA</sequence>
<proteinExistence type="predicted"/>
<dbReference type="SMART" id="SM00382">
    <property type="entry name" value="AAA"/>
    <property type="match status" value="1"/>
</dbReference>
<evidence type="ECO:0000313" key="5">
    <source>
        <dbReference type="EMBL" id="NYD25864.1"/>
    </source>
</evidence>
<gene>
    <name evidence="5" type="ORF">BJ960_000667</name>
</gene>
<dbReference type="RefSeq" id="WP_185986259.1">
    <property type="nucleotide sequence ID" value="NZ_BAAALZ010000002.1"/>
</dbReference>
<dbReference type="Proteomes" id="UP000586095">
    <property type="component" value="Unassembled WGS sequence"/>
</dbReference>
<evidence type="ECO:0000313" key="6">
    <source>
        <dbReference type="Proteomes" id="UP000586095"/>
    </source>
</evidence>
<organism evidence="5 6">
    <name type="scientific">Leucobacter aridicollis</name>
    <dbReference type="NCBI Taxonomy" id="283878"/>
    <lineage>
        <taxon>Bacteria</taxon>
        <taxon>Bacillati</taxon>
        <taxon>Actinomycetota</taxon>
        <taxon>Actinomycetes</taxon>
        <taxon>Micrococcales</taxon>
        <taxon>Microbacteriaceae</taxon>
        <taxon>Leucobacter</taxon>
    </lineage>
</organism>
<accession>A0A852RBW8</accession>
<evidence type="ECO:0000259" key="4">
    <source>
        <dbReference type="PROSITE" id="PS50893"/>
    </source>
</evidence>
<keyword evidence="6" id="KW-1185">Reference proteome</keyword>
<dbReference type="InterPro" id="IPR003593">
    <property type="entry name" value="AAA+_ATPase"/>
</dbReference>
<protein>
    <submittedName>
        <fullName evidence="5">ABC-type nitrate/sulfonate/bicarbonate transport system ATPase subunit</fullName>
    </submittedName>
</protein>
<dbReference type="SUPFAM" id="SSF52540">
    <property type="entry name" value="P-loop containing nucleoside triphosphate hydrolases"/>
    <property type="match status" value="1"/>
</dbReference>
<name>A0A852RBW8_9MICO</name>
<evidence type="ECO:0000256" key="3">
    <source>
        <dbReference type="ARBA" id="ARBA00022840"/>
    </source>
</evidence>
<evidence type="ECO:0000256" key="1">
    <source>
        <dbReference type="ARBA" id="ARBA00022448"/>
    </source>
</evidence>
<dbReference type="EMBL" id="JACCBD010000001">
    <property type="protein sequence ID" value="NYD25864.1"/>
    <property type="molecule type" value="Genomic_DNA"/>
</dbReference>
<reference evidence="5 6" key="1">
    <citation type="submission" date="2020-07" db="EMBL/GenBank/DDBJ databases">
        <title>Sequencing the genomes of 1000 actinobacteria strains.</title>
        <authorList>
            <person name="Klenk H.-P."/>
        </authorList>
    </citation>
    <scope>NUCLEOTIDE SEQUENCE [LARGE SCALE GENOMIC DNA]</scope>
    <source>
        <strain evidence="5 6">DSM 17380</strain>
    </source>
</reference>
<keyword evidence="1" id="KW-0813">Transport</keyword>
<dbReference type="InterPro" id="IPR003439">
    <property type="entry name" value="ABC_transporter-like_ATP-bd"/>
</dbReference>
<dbReference type="InterPro" id="IPR050166">
    <property type="entry name" value="ABC_transporter_ATP-bind"/>
</dbReference>
<dbReference type="PROSITE" id="PS50893">
    <property type="entry name" value="ABC_TRANSPORTER_2"/>
    <property type="match status" value="1"/>
</dbReference>
<dbReference type="Pfam" id="PF00005">
    <property type="entry name" value="ABC_tran"/>
    <property type="match status" value="1"/>
</dbReference>
<dbReference type="Gene3D" id="3.40.50.300">
    <property type="entry name" value="P-loop containing nucleotide triphosphate hydrolases"/>
    <property type="match status" value="1"/>
</dbReference>
<comment type="caution">
    <text evidence="5">The sequence shown here is derived from an EMBL/GenBank/DDBJ whole genome shotgun (WGS) entry which is preliminary data.</text>
</comment>
<dbReference type="GO" id="GO:0016887">
    <property type="term" value="F:ATP hydrolysis activity"/>
    <property type="evidence" value="ECO:0007669"/>
    <property type="project" value="InterPro"/>
</dbReference>
<evidence type="ECO:0000256" key="2">
    <source>
        <dbReference type="ARBA" id="ARBA00022741"/>
    </source>
</evidence>
<dbReference type="GO" id="GO:0005524">
    <property type="term" value="F:ATP binding"/>
    <property type="evidence" value="ECO:0007669"/>
    <property type="project" value="UniProtKB-KW"/>
</dbReference>
<dbReference type="PANTHER" id="PTHR42788:SF2">
    <property type="entry name" value="ABC TRANSPORTER ATP-BINDING PROTEIN"/>
    <property type="match status" value="1"/>
</dbReference>
<keyword evidence="2" id="KW-0547">Nucleotide-binding</keyword>
<dbReference type="InterPro" id="IPR027417">
    <property type="entry name" value="P-loop_NTPase"/>
</dbReference>
<feature type="domain" description="ABC transporter" evidence="4">
    <location>
        <begin position="19"/>
        <end position="254"/>
    </location>
</feature>